<dbReference type="AlphaFoldDB" id="A0A1G8X4L1"/>
<sequence>MTPTHPDSPLALISGASSGIGLDLAKAYAARGWRLALLARNPQRLAQAVAQCQSLAPGAEVCGYSVDVDDPQAVQNSVEKIRTRQGQPYLLILSAGIVQSIRFMEQSDDEFEALMQTNLLGSRRLAKAWLPGMLEQRQGQICFVSSLAGLIAPYGYSGYSASKFALLGMAGALRQEVSSQGIRVSVLCPPEVDTPMVIQERTYISPVARLLKDLGGTLQVDTVTRATIKGLEQSRFLIIPGVRAKLTHHCARLFPGLFGWAMQRIVNWAKGRQARQQKAG</sequence>
<proteinExistence type="inferred from homology"/>
<gene>
    <name evidence="3" type="ORF">SAMN04488540_11479</name>
</gene>
<organism evidence="3 4">
    <name type="scientific">Ferrimonas sediminum</name>
    <dbReference type="NCBI Taxonomy" id="718193"/>
    <lineage>
        <taxon>Bacteria</taxon>
        <taxon>Pseudomonadati</taxon>
        <taxon>Pseudomonadota</taxon>
        <taxon>Gammaproteobacteria</taxon>
        <taxon>Alteromonadales</taxon>
        <taxon>Ferrimonadaceae</taxon>
        <taxon>Ferrimonas</taxon>
    </lineage>
</organism>
<dbReference type="PANTHER" id="PTHR43550">
    <property type="entry name" value="3-KETODIHYDROSPHINGOSINE REDUCTASE"/>
    <property type="match status" value="1"/>
</dbReference>
<dbReference type="RefSeq" id="WP_090366808.1">
    <property type="nucleotide sequence ID" value="NZ_FNEM01000014.1"/>
</dbReference>
<dbReference type="InterPro" id="IPR020904">
    <property type="entry name" value="Sc_DH/Rdtase_CS"/>
</dbReference>
<name>A0A1G8X4L1_9GAMM</name>
<dbReference type="SMART" id="SM00822">
    <property type="entry name" value="PKS_KR"/>
    <property type="match status" value="1"/>
</dbReference>
<accession>A0A1G8X4L1</accession>
<dbReference type="PRINTS" id="PR00081">
    <property type="entry name" value="GDHRDH"/>
</dbReference>
<dbReference type="Gene3D" id="3.40.50.720">
    <property type="entry name" value="NAD(P)-binding Rossmann-like Domain"/>
    <property type="match status" value="1"/>
</dbReference>
<dbReference type="EMBL" id="FNEM01000014">
    <property type="protein sequence ID" value="SDJ85256.1"/>
    <property type="molecule type" value="Genomic_DNA"/>
</dbReference>
<evidence type="ECO:0000256" key="1">
    <source>
        <dbReference type="ARBA" id="ARBA00006484"/>
    </source>
</evidence>
<dbReference type="InterPro" id="IPR036291">
    <property type="entry name" value="NAD(P)-bd_dom_sf"/>
</dbReference>
<protein>
    <submittedName>
        <fullName evidence="3">Short chain dehydrogenase</fullName>
    </submittedName>
</protein>
<dbReference type="InterPro" id="IPR057326">
    <property type="entry name" value="KR_dom"/>
</dbReference>
<keyword evidence="4" id="KW-1185">Reference proteome</keyword>
<comment type="similarity">
    <text evidence="1">Belongs to the short-chain dehydrogenases/reductases (SDR) family.</text>
</comment>
<dbReference type="Proteomes" id="UP000199527">
    <property type="component" value="Unassembled WGS sequence"/>
</dbReference>
<dbReference type="GO" id="GO:0030148">
    <property type="term" value="P:sphingolipid biosynthetic process"/>
    <property type="evidence" value="ECO:0007669"/>
    <property type="project" value="TreeGrafter"/>
</dbReference>
<dbReference type="GO" id="GO:0006666">
    <property type="term" value="P:3-keto-sphinganine metabolic process"/>
    <property type="evidence" value="ECO:0007669"/>
    <property type="project" value="TreeGrafter"/>
</dbReference>
<dbReference type="GO" id="GO:0047560">
    <property type="term" value="F:3-dehydrosphinganine reductase activity"/>
    <property type="evidence" value="ECO:0007669"/>
    <property type="project" value="TreeGrafter"/>
</dbReference>
<dbReference type="OrthoDB" id="9808814at2"/>
<dbReference type="SUPFAM" id="SSF51735">
    <property type="entry name" value="NAD(P)-binding Rossmann-fold domains"/>
    <property type="match status" value="1"/>
</dbReference>
<dbReference type="PROSITE" id="PS00061">
    <property type="entry name" value="ADH_SHORT"/>
    <property type="match status" value="1"/>
</dbReference>
<dbReference type="Pfam" id="PF00106">
    <property type="entry name" value="adh_short"/>
    <property type="match status" value="1"/>
</dbReference>
<evidence type="ECO:0000313" key="3">
    <source>
        <dbReference type="EMBL" id="SDJ85256.1"/>
    </source>
</evidence>
<evidence type="ECO:0000313" key="4">
    <source>
        <dbReference type="Proteomes" id="UP000199527"/>
    </source>
</evidence>
<dbReference type="InterPro" id="IPR002347">
    <property type="entry name" value="SDR_fam"/>
</dbReference>
<reference evidence="4" key="1">
    <citation type="submission" date="2016-10" db="EMBL/GenBank/DDBJ databases">
        <authorList>
            <person name="Varghese N."/>
            <person name="Submissions S."/>
        </authorList>
    </citation>
    <scope>NUCLEOTIDE SEQUENCE [LARGE SCALE GENOMIC DNA]</scope>
    <source>
        <strain evidence="4">DSM 23317</strain>
    </source>
</reference>
<feature type="domain" description="Ketoreductase" evidence="2">
    <location>
        <begin position="9"/>
        <end position="195"/>
    </location>
</feature>
<dbReference type="PANTHER" id="PTHR43550:SF3">
    <property type="entry name" value="3-KETODIHYDROSPHINGOSINE REDUCTASE"/>
    <property type="match status" value="1"/>
</dbReference>
<dbReference type="GO" id="GO:0016020">
    <property type="term" value="C:membrane"/>
    <property type="evidence" value="ECO:0007669"/>
    <property type="project" value="GOC"/>
</dbReference>
<evidence type="ECO:0000259" key="2">
    <source>
        <dbReference type="SMART" id="SM00822"/>
    </source>
</evidence>